<gene>
    <name evidence="1" type="ORF">CVT26_014946</name>
</gene>
<comment type="caution">
    <text evidence="1">The sequence shown here is derived from an EMBL/GenBank/DDBJ whole genome shotgun (WGS) entry which is preliminary data.</text>
</comment>
<dbReference type="EMBL" id="NHYE01001431">
    <property type="protein sequence ID" value="PPQ95255.1"/>
    <property type="molecule type" value="Genomic_DNA"/>
</dbReference>
<protein>
    <submittedName>
        <fullName evidence="1">Uncharacterized protein</fullName>
    </submittedName>
</protein>
<keyword evidence="2" id="KW-1185">Reference proteome</keyword>
<sequence length="389" mass="44718">MSQFIIGSSLEDVIGSSSKALDLWCSSTSAGAYHAQGLFETFHERFWGRNIKDEEVAWRVSQSANKPNGHSEMLMDADDSEMTEGGYVIGFPLGPRDYKILVREEYGRLYDELDTWVNSSEKDTVSAVVTGQAGIGKTAWIYYALRRRLGEGKPVMWYFSDTWYLFVDDGVFVKPDDFYPMSFKQRVWVLVDHHGEAGSTVPGASFARDPWSPLFVILACSPNAAIWKGFERSDRTTTCIMDPWTRQEMHQFVRLRNLDLERTTEIYDKFGPMPRLWMHLRDQCDLERYESQVRWLIDTKPPAEFWRLICETGYLVDSDVSEKICLVSRKDALSNPRGLHIVQPITGNIESLLLSRLLELAPFERLELYEKFPTHNNLGSFAEILLKSC</sequence>
<dbReference type="AlphaFoldDB" id="A0A409XX00"/>
<dbReference type="InParanoid" id="A0A409XX00"/>
<dbReference type="STRING" id="231916.A0A409XX00"/>
<dbReference type="Proteomes" id="UP000284706">
    <property type="component" value="Unassembled WGS sequence"/>
</dbReference>
<dbReference type="InterPro" id="IPR052980">
    <property type="entry name" value="Crinkler_effector"/>
</dbReference>
<organism evidence="1 2">
    <name type="scientific">Gymnopilus dilepis</name>
    <dbReference type="NCBI Taxonomy" id="231916"/>
    <lineage>
        <taxon>Eukaryota</taxon>
        <taxon>Fungi</taxon>
        <taxon>Dikarya</taxon>
        <taxon>Basidiomycota</taxon>
        <taxon>Agaricomycotina</taxon>
        <taxon>Agaricomycetes</taxon>
        <taxon>Agaricomycetidae</taxon>
        <taxon>Agaricales</taxon>
        <taxon>Agaricineae</taxon>
        <taxon>Hymenogastraceae</taxon>
        <taxon>Gymnopilus</taxon>
    </lineage>
</organism>
<dbReference type="OrthoDB" id="2340858at2759"/>
<name>A0A409XX00_9AGAR</name>
<proteinExistence type="predicted"/>
<evidence type="ECO:0000313" key="2">
    <source>
        <dbReference type="Proteomes" id="UP000284706"/>
    </source>
</evidence>
<dbReference type="PANTHER" id="PTHR33129">
    <property type="entry name" value="PROTEIN KINASE DOMAIN-CONTAINING PROTEIN-RELATED"/>
    <property type="match status" value="1"/>
</dbReference>
<evidence type="ECO:0000313" key="1">
    <source>
        <dbReference type="EMBL" id="PPQ95255.1"/>
    </source>
</evidence>
<accession>A0A409XX00</accession>
<reference evidence="1 2" key="1">
    <citation type="journal article" date="2018" name="Evol. Lett.">
        <title>Horizontal gene cluster transfer increased hallucinogenic mushroom diversity.</title>
        <authorList>
            <person name="Reynolds H.T."/>
            <person name="Vijayakumar V."/>
            <person name="Gluck-Thaler E."/>
            <person name="Korotkin H.B."/>
            <person name="Matheny P.B."/>
            <person name="Slot J.C."/>
        </authorList>
    </citation>
    <scope>NUCLEOTIDE SEQUENCE [LARGE SCALE GENOMIC DNA]</scope>
    <source>
        <strain evidence="1 2">SRW20</strain>
    </source>
</reference>